<dbReference type="GO" id="GO:0016052">
    <property type="term" value="P:carbohydrate catabolic process"/>
    <property type="evidence" value="ECO:0007669"/>
    <property type="project" value="InterPro"/>
</dbReference>
<dbReference type="SUPFAM" id="SSF51445">
    <property type="entry name" value="(Trans)glycosidases"/>
    <property type="match status" value="1"/>
</dbReference>
<dbReference type="Proteomes" id="UP000229307">
    <property type="component" value="Unassembled WGS sequence"/>
</dbReference>
<gene>
    <name evidence="1" type="ORF">COY52_00600</name>
</gene>
<sequence length="646" mass="74247">MKAEAKWSPQVLRLSFSYNGVDSEKFISRWKRTEISEDIKEAKVRHLTYTDPVTQLRLLVHLKDYKEFNAYDWYAEFENRGTIDTPIIENILPLDLTLSIEDKERVFLHHAKGSLCRMDDFLPITTEIGTVTDGFHNTVDRITLNAVGGRSSNGTLPFMNLQSGEGGLVICVGWSGQWMADFKRKDSALRIRAGMENTHLLLHSKEKIRTPRILLLSWDGNDPIAGNNLLRRMILEYYAPRLKGEPVIPPVAFNTMYAYYQKKEVSQEYELKAIERSGELGIEAYWLDACWYGEGKEWWQEAGNWFVNKDRFPSGLKPIGEAAKKKGLKFVLWFEPERVRKGSDIEGDHPEYMLRTTLDPDTMLFNLGMPEARAFITDRISKIISESGVTIYRQDFNMDPLPYWRQADPDDRVGMSEIRHIEGLYAMWDELLKRHPGLAIDNCSSGGRRIDLETVSRSFPLWRSDFSDVPGLSYGVAISVGDQSQNSGLSRWIPFHTGAAWKFKPYEFRSTMSSGVVFYYDIREKDFPVEDAKRAIEELKSLRYFFLGDFYPLHPLTVSYSDWCAFQFHRPDLDSGFAVFLRRHESPFVSMEIGLKAIDPGAEYEISVASGFETPPAKRASGRELKKINIMIPEMPGSALLRYKKI</sequence>
<dbReference type="InterPro" id="IPR002252">
    <property type="entry name" value="Glyco_hydro_36"/>
</dbReference>
<proteinExistence type="predicted"/>
<evidence type="ECO:0000313" key="2">
    <source>
        <dbReference type="Proteomes" id="UP000229307"/>
    </source>
</evidence>
<dbReference type="Gene3D" id="3.20.20.70">
    <property type="entry name" value="Aldolase class I"/>
    <property type="match status" value="1"/>
</dbReference>
<accession>A0A2M7SFH9</accession>
<organism evidence="1 2">
    <name type="scientific">Candidatus Desantisbacteria bacterium CG_4_10_14_0_8_um_filter_48_22</name>
    <dbReference type="NCBI Taxonomy" id="1974543"/>
    <lineage>
        <taxon>Bacteria</taxon>
        <taxon>Candidatus Desantisiibacteriota</taxon>
    </lineage>
</organism>
<comment type="caution">
    <text evidence="1">The sequence shown here is derived from an EMBL/GenBank/DDBJ whole genome shotgun (WGS) entry which is preliminary data.</text>
</comment>
<dbReference type="InterPro" id="IPR013785">
    <property type="entry name" value="Aldolase_TIM"/>
</dbReference>
<protein>
    <recommendedName>
        <fullName evidence="3">Alpha-galactosidase</fullName>
    </recommendedName>
</protein>
<dbReference type="PRINTS" id="PR00743">
    <property type="entry name" value="GLHYDRLASE36"/>
</dbReference>
<reference evidence="2" key="1">
    <citation type="submission" date="2017-09" db="EMBL/GenBank/DDBJ databases">
        <title>Depth-based differentiation of microbial function through sediment-hosted aquifers and enrichment of novel symbionts in the deep terrestrial subsurface.</title>
        <authorList>
            <person name="Probst A.J."/>
            <person name="Ladd B."/>
            <person name="Jarett J.K."/>
            <person name="Geller-Mcgrath D.E."/>
            <person name="Sieber C.M.K."/>
            <person name="Emerson J.B."/>
            <person name="Anantharaman K."/>
            <person name="Thomas B.C."/>
            <person name="Malmstrom R."/>
            <person name="Stieglmeier M."/>
            <person name="Klingl A."/>
            <person name="Woyke T."/>
            <person name="Ryan C.M."/>
            <person name="Banfield J.F."/>
        </authorList>
    </citation>
    <scope>NUCLEOTIDE SEQUENCE [LARGE SCALE GENOMIC DNA]</scope>
</reference>
<dbReference type="Gene3D" id="2.70.98.60">
    <property type="entry name" value="alpha-galactosidase from lactobacil brevis"/>
    <property type="match status" value="1"/>
</dbReference>
<dbReference type="AlphaFoldDB" id="A0A2M7SFH9"/>
<name>A0A2M7SFH9_9BACT</name>
<dbReference type="EMBL" id="PFMR01000021">
    <property type="protein sequence ID" value="PIZ18221.1"/>
    <property type="molecule type" value="Genomic_DNA"/>
</dbReference>
<dbReference type="Pfam" id="PF02065">
    <property type="entry name" value="Melibiase"/>
    <property type="match status" value="1"/>
</dbReference>
<evidence type="ECO:0000313" key="1">
    <source>
        <dbReference type="EMBL" id="PIZ18221.1"/>
    </source>
</evidence>
<evidence type="ECO:0008006" key="3">
    <source>
        <dbReference type="Google" id="ProtNLM"/>
    </source>
</evidence>
<dbReference type="CDD" id="cd14791">
    <property type="entry name" value="GH36"/>
    <property type="match status" value="1"/>
</dbReference>
<dbReference type="GO" id="GO:0004557">
    <property type="term" value="F:alpha-galactosidase activity"/>
    <property type="evidence" value="ECO:0007669"/>
    <property type="project" value="InterPro"/>
</dbReference>
<dbReference type="InterPro" id="IPR017853">
    <property type="entry name" value="GH"/>
</dbReference>
<dbReference type="InterPro" id="IPR038417">
    <property type="entry name" value="Alpga-gal_N_sf"/>
</dbReference>